<keyword evidence="2" id="KW-1185">Reference proteome</keyword>
<dbReference type="Proteomes" id="UP000188354">
    <property type="component" value="Chromosome LG05"/>
</dbReference>
<dbReference type="EMBL" id="CM007365">
    <property type="protein sequence ID" value="OIW11683.1"/>
    <property type="molecule type" value="Genomic_DNA"/>
</dbReference>
<protein>
    <submittedName>
        <fullName evidence="1">Uncharacterized protein</fullName>
    </submittedName>
</protein>
<gene>
    <name evidence="1" type="ORF">TanjilG_12202</name>
</gene>
<organism evidence="1 2">
    <name type="scientific">Lupinus angustifolius</name>
    <name type="common">Narrow-leaved blue lupine</name>
    <dbReference type="NCBI Taxonomy" id="3871"/>
    <lineage>
        <taxon>Eukaryota</taxon>
        <taxon>Viridiplantae</taxon>
        <taxon>Streptophyta</taxon>
        <taxon>Embryophyta</taxon>
        <taxon>Tracheophyta</taxon>
        <taxon>Spermatophyta</taxon>
        <taxon>Magnoliopsida</taxon>
        <taxon>eudicotyledons</taxon>
        <taxon>Gunneridae</taxon>
        <taxon>Pentapetalae</taxon>
        <taxon>rosids</taxon>
        <taxon>fabids</taxon>
        <taxon>Fabales</taxon>
        <taxon>Fabaceae</taxon>
        <taxon>Papilionoideae</taxon>
        <taxon>50 kb inversion clade</taxon>
        <taxon>genistoids sensu lato</taxon>
        <taxon>core genistoids</taxon>
        <taxon>Genisteae</taxon>
        <taxon>Lupinus</taxon>
    </lineage>
</organism>
<proteinExistence type="predicted"/>
<dbReference type="AlphaFoldDB" id="A0A1J7IFT5"/>
<sequence length="89" mass="9950">MDLTLRVVVESVINGSNTLWFPLKRLRRLQSGMLVTWKYIQGRCSITSLVPIGISDSGTTTVKVEDLQVGLTVNLKNQEGTLELILLDY</sequence>
<accession>A0A1J7IFT5</accession>
<name>A0A1J7IFT5_LUPAN</name>
<reference evidence="1 2" key="1">
    <citation type="journal article" date="2017" name="Plant Biotechnol. J.">
        <title>A comprehensive draft genome sequence for lupin (Lupinus angustifolius), an emerging health food: insights into plant-microbe interactions and legume evolution.</title>
        <authorList>
            <person name="Hane J.K."/>
            <person name="Ming Y."/>
            <person name="Kamphuis L.G."/>
            <person name="Nelson M.N."/>
            <person name="Garg G."/>
            <person name="Atkins C.A."/>
            <person name="Bayer P.E."/>
            <person name="Bravo A."/>
            <person name="Bringans S."/>
            <person name="Cannon S."/>
            <person name="Edwards D."/>
            <person name="Foley R."/>
            <person name="Gao L.L."/>
            <person name="Harrison M.J."/>
            <person name="Huang W."/>
            <person name="Hurgobin B."/>
            <person name="Li S."/>
            <person name="Liu C.W."/>
            <person name="McGrath A."/>
            <person name="Morahan G."/>
            <person name="Murray J."/>
            <person name="Weller J."/>
            <person name="Jian J."/>
            <person name="Singh K.B."/>
        </authorList>
    </citation>
    <scope>NUCLEOTIDE SEQUENCE [LARGE SCALE GENOMIC DNA]</scope>
    <source>
        <strain evidence="2">cv. Tanjil</strain>
        <tissue evidence="1">Whole plant</tissue>
    </source>
</reference>
<evidence type="ECO:0000313" key="2">
    <source>
        <dbReference type="Proteomes" id="UP000188354"/>
    </source>
</evidence>
<evidence type="ECO:0000313" key="1">
    <source>
        <dbReference type="EMBL" id="OIW11683.1"/>
    </source>
</evidence>
<dbReference type="Gramene" id="OIW11683">
    <property type="protein sequence ID" value="OIW11683"/>
    <property type="gene ID" value="TanjilG_12202"/>
</dbReference>